<dbReference type="InterPro" id="IPR032808">
    <property type="entry name" value="DoxX"/>
</dbReference>
<protein>
    <submittedName>
        <fullName evidence="8">Membrane protein</fullName>
    </submittedName>
</protein>
<keyword evidence="4 7" id="KW-0812">Transmembrane</keyword>
<dbReference type="Pfam" id="PF07681">
    <property type="entry name" value="DoxX"/>
    <property type="match status" value="1"/>
</dbReference>
<comment type="subcellular location">
    <subcellularLocation>
        <location evidence="1">Cell membrane</location>
        <topology evidence="1">Multi-pass membrane protein</topology>
    </subcellularLocation>
</comment>
<gene>
    <name evidence="8" type="primary">spr</name>
    <name evidence="8" type="ORF">SOCE26_019400</name>
</gene>
<evidence type="ECO:0000256" key="4">
    <source>
        <dbReference type="ARBA" id="ARBA00022692"/>
    </source>
</evidence>
<keyword evidence="6 7" id="KW-0472">Membrane</keyword>
<evidence type="ECO:0000256" key="7">
    <source>
        <dbReference type="SAM" id="Phobius"/>
    </source>
</evidence>
<organism evidence="8 9">
    <name type="scientific">Sorangium cellulosum</name>
    <name type="common">Polyangium cellulosum</name>
    <dbReference type="NCBI Taxonomy" id="56"/>
    <lineage>
        <taxon>Bacteria</taxon>
        <taxon>Pseudomonadati</taxon>
        <taxon>Myxococcota</taxon>
        <taxon>Polyangia</taxon>
        <taxon>Polyangiales</taxon>
        <taxon>Polyangiaceae</taxon>
        <taxon>Sorangium</taxon>
    </lineage>
</organism>
<dbReference type="PANTHER" id="PTHR33452">
    <property type="entry name" value="OXIDOREDUCTASE CATD-RELATED"/>
    <property type="match status" value="1"/>
</dbReference>
<comment type="similarity">
    <text evidence="2">Belongs to the DoxX family.</text>
</comment>
<evidence type="ECO:0000256" key="6">
    <source>
        <dbReference type="ARBA" id="ARBA00023136"/>
    </source>
</evidence>
<dbReference type="Proteomes" id="UP000238348">
    <property type="component" value="Chromosome"/>
</dbReference>
<evidence type="ECO:0000313" key="9">
    <source>
        <dbReference type="Proteomes" id="UP000238348"/>
    </source>
</evidence>
<dbReference type="EMBL" id="CP012673">
    <property type="protein sequence ID" value="AUX40539.1"/>
    <property type="molecule type" value="Genomic_DNA"/>
</dbReference>
<reference evidence="8 9" key="1">
    <citation type="submission" date="2015-09" db="EMBL/GenBank/DDBJ databases">
        <title>Sorangium comparison.</title>
        <authorList>
            <person name="Zaburannyi N."/>
            <person name="Bunk B."/>
            <person name="Overmann J."/>
            <person name="Mueller R."/>
        </authorList>
    </citation>
    <scope>NUCLEOTIDE SEQUENCE [LARGE SCALE GENOMIC DNA]</scope>
    <source>
        <strain evidence="8 9">So ce26</strain>
    </source>
</reference>
<feature type="transmembrane region" description="Helical" evidence="7">
    <location>
        <begin position="21"/>
        <end position="41"/>
    </location>
</feature>
<dbReference type="InterPro" id="IPR051907">
    <property type="entry name" value="DoxX-like_oxidoreductase"/>
</dbReference>
<feature type="transmembrane region" description="Helical" evidence="7">
    <location>
        <begin position="61"/>
        <end position="81"/>
    </location>
</feature>
<name>A0A2L0EMM3_SORCE</name>
<evidence type="ECO:0000256" key="2">
    <source>
        <dbReference type="ARBA" id="ARBA00006679"/>
    </source>
</evidence>
<evidence type="ECO:0000256" key="3">
    <source>
        <dbReference type="ARBA" id="ARBA00022475"/>
    </source>
</evidence>
<feature type="transmembrane region" description="Helical" evidence="7">
    <location>
        <begin position="121"/>
        <end position="141"/>
    </location>
</feature>
<evidence type="ECO:0000256" key="5">
    <source>
        <dbReference type="ARBA" id="ARBA00022989"/>
    </source>
</evidence>
<evidence type="ECO:0000256" key="1">
    <source>
        <dbReference type="ARBA" id="ARBA00004651"/>
    </source>
</evidence>
<sequence length="147" mass="15197">MSMKQETTGRLGAITSVPRSAELAALVLRLGLGAVFLAHAAAKVFVFTLPGTVAFFTSSGFPGWTAYPVFLAELLGGAALVAGFKTRLVALALLPVMAGALLVHLPSGWMFTSPGGGWEYVAFLMVTLLAQALLGDGAFAAGQRQRG</sequence>
<keyword evidence="3" id="KW-1003">Cell membrane</keyword>
<dbReference type="PANTHER" id="PTHR33452:SF1">
    <property type="entry name" value="INNER MEMBRANE PROTEIN YPHA-RELATED"/>
    <property type="match status" value="1"/>
</dbReference>
<feature type="transmembrane region" description="Helical" evidence="7">
    <location>
        <begin position="88"/>
        <end position="109"/>
    </location>
</feature>
<keyword evidence="5 7" id="KW-1133">Transmembrane helix</keyword>
<dbReference type="AlphaFoldDB" id="A0A2L0EMM3"/>
<dbReference type="GO" id="GO:0005886">
    <property type="term" value="C:plasma membrane"/>
    <property type="evidence" value="ECO:0007669"/>
    <property type="project" value="UniProtKB-SubCell"/>
</dbReference>
<evidence type="ECO:0000313" key="8">
    <source>
        <dbReference type="EMBL" id="AUX40539.1"/>
    </source>
</evidence>
<proteinExistence type="inferred from homology"/>
<accession>A0A2L0EMM3</accession>
<dbReference type="RefSeq" id="WP_234023521.1">
    <property type="nucleotide sequence ID" value="NZ_CP012673.1"/>
</dbReference>